<proteinExistence type="predicted"/>
<dbReference type="Proteomes" id="UP000276133">
    <property type="component" value="Unassembled WGS sequence"/>
</dbReference>
<evidence type="ECO:0008006" key="3">
    <source>
        <dbReference type="Google" id="ProtNLM"/>
    </source>
</evidence>
<protein>
    <recommendedName>
        <fullName evidence="3">HTH CENPB-type domain-containing protein</fullName>
    </recommendedName>
</protein>
<name>A0A3M7QAY6_BRAPC</name>
<sequence>MKTLSKSKTATNLNIPRTALIIWIKNQEQIYDKKHRNSSRRIFTSESSKKPKFFENEKRLFEWFTMKRNEQFGLSCFEIQQKMLSLMEEFKPESIEFRI</sequence>
<reference evidence="1 2" key="1">
    <citation type="journal article" date="2018" name="Sci. Rep.">
        <title>Genomic signatures of local adaptation to the degree of environmental predictability in rotifers.</title>
        <authorList>
            <person name="Franch-Gras L."/>
            <person name="Hahn C."/>
            <person name="Garcia-Roger E.M."/>
            <person name="Carmona M.J."/>
            <person name="Serra M."/>
            <person name="Gomez A."/>
        </authorList>
    </citation>
    <scope>NUCLEOTIDE SEQUENCE [LARGE SCALE GENOMIC DNA]</scope>
    <source>
        <strain evidence="1">HYR1</strain>
    </source>
</reference>
<evidence type="ECO:0000313" key="2">
    <source>
        <dbReference type="Proteomes" id="UP000276133"/>
    </source>
</evidence>
<organism evidence="1 2">
    <name type="scientific">Brachionus plicatilis</name>
    <name type="common">Marine rotifer</name>
    <name type="synonym">Brachionus muelleri</name>
    <dbReference type="NCBI Taxonomy" id="10195"/>
    <lineage>
        <taxon>Eukaryota</taxon>
        <taxon>Metazoa</taxon>
        <taxon>Spiralia</taxon>
        <taxon>Gnathifera</taxon>
        <taxon>Rotifera</taxon>
        <taxon>Eurotatoria</taxon>
        <taxon>Monogononta</taxon>
        <taxon>Pseudotrocha</taxon>
        <taxon>Ploima</taxon>
        <taxon>Brachionidae</taxon>
        <taxon>Brachionus</taxon>
    </lineage>
</organism>
<keyword evidence="2" id="KW-1185">Reference proteome</keyword>
<dbReference type="AlphaFoldDB" id="A0A3M7QAY6"/>
<dbReference type="OrthoDB" id="10465765at2759"/>
<dbReference type="EMBL" id="REGN01006694">
    <property type="protein sequence ID" value="RNA08576.1"/>
    <property type="molecule type" value="Genomic_DNA"/>
</dbReference>
<accession>A0A3M7QAY6</accession>
<gene>
    <name evidence="1" type="ORF">BpHYR1_049074</name>
</gene>
<evidence type="ECO:0000313" key="1">
    <source>
        <dbReference type="EMBL" id="RNA08576.1"/>
    </source>
</evidence>
<comment type="caution">
    <text evidence="1">The sequence shown here is derived from an EMBL/GenBank/DDBJ whole genome shotgun (WGS) entry which is preliminary data.</text>
</comment>